<name>A0AAU6Q1Q2_9DEIO</name>
<keyword evidence="2" id="KW-0378">Hydrolase</keyword>
<dbReference type="InterPro" id="IPR016191">
    <property type="entry name" value="Ribonuclease/ribotoxin"/>
</dbReference>
<reference evidence="5" key="1">
    <citation type="submission" date="2024-03" db="EMBL/GenBank/DDBJ databases">
        <title>Deinococcus weizhi sp. nov., isolated from human skin.</title>
        <authorList>
            <person name="Wei Z."/>
            <person name="Tian F."/>
            <person name="Yang C."/>
            <person name="Xin L.T."/>
            <person name="Wen Z.J."/>
            <person name="Lan K.C."/>
            <person name="Yu L."/>
            <person name="Zhe W."/>
            <person name="Dan F.D."/>
            <person name="Jun W."/>
            <person name="Rui Z."/>
            <person name="Yong X.J."/>
            <person name="Ting Y."/>
            <person name="Wei X."/>
            <person name="Xu Z.G."/>
            <person name="Xin Z."/>
            <person name="Dong F.G."/>
            <person name="Ni X.M."/>
            <person name="Zheng M.G."/>
            <person name="Chun Y."/>
            <person name="Qian W.X."/>
        </authorList>
    </citation>
    <scope>NUCLEOTIDE SEQUENCE</scope>
    <source>
        <strain evidence="5">VB142</strain>
    </source>
</reference>
<dbReference type="AlphaFoldDB" id="A0AAU6Q1Q2"/>
<keyword evidence="1" id="KW-0540">Nuclease</keyword>
<dbReference type="EMBL" id="CP149782">
    <property type="protein sequence ID" value="WYF44274.1"/>
    <property type="molecule type" value="Genomic_DNA"/>
</dbReference>
<feature type="compositionally biased region" description="Low complexity" evidence="3">
    <location>
        <begin position="24"/>
        <end position="39"/>
    </location>
</feature>
<dbReference type="GO" id="GO:0016787">
    <property type="term" value="F:hydrolase activity"/>
    <property type="evidence" value="ECO:0007669"/>
    <property type="project" value="UniProtKB-KW"/>
</dbReference>
<protein>
    <submittedName>
        <fullName evidence="5">Ribonuclease domain-containing protein</fullName>
    </submittedName>
</protein>
<dbReference type="GO" id="GO:0004521">
    <property type="term" value="F:RNA endonuclease activity"/>
    <property type="evidence" value="ECO:0007669"/>
    <property type="project" value="InterPro"/>
</dbReference>
<feature type="region of interest" description="Disordered" evidence="3">
    <location>
        <begin position="24"/>
        <end position="57"/>
    </location>
</feature>
<organism evidence="5">
    <name type="scientific">Deinococcus sp. VB142</name>
    <dbReference type="NCBI Taxonomy" id="3112952"/>
    <lineage>
        <taxon>Bacteria</taxon>
        <taxon>Thermotogati</taxon>
        <taxon>Deinococcota</taxon>
        <taxon>Deinococci</taxon>
        <taxon>Deinococcales</taxon>
        <taxon>Deinococcaceae</taxon>
        <taxon>Deinococcus</taxon>
    </lineage>
</organism>
<evidence type="ECO:0000256" key="1">
    <source>
        <dbReference type="ARBA" id="ARBA00022722"/>
    </source>
</evidence>
<feature type="signal peptide" evidence="4">
    <location>
        <begin position="1"/>
        <end position="22"/>
    </location>
</feature>
<dbReference type="RefSeq" id="WP_339095493.1">
    <property type="nucleotide sequence ID" value="NZ_CP149782.1"/>
</dbReference>
<evidence type="ECO:0000256" key="4">
    <source>
        <dbReference type="SAM" id="SignalP"/>
    </source>
</evidence>
<gene>
    <name evidence="5" type="ORF">WDJ50_12860</name>
</gene>
<dbReference type="CDD" id="cd00607">
    <property type="entry name" value="RNase_Sa"/>
    <property type="match status" value="1"/>
</dbReference>
<accession>A0AAU6Q1Q2</accession>
<dbReference type="InterPro" id="IPR000026">
    <property type="entry name" value="N1-like"/>
</dbReference>
<evidence type="ECO:0000256" key="3">
    <source>
        <dbReference type="SAM" id="MobiDB-lite"/>
    </source>
</evidence>
<dbReference type="Pfam" id="PF00545">
    <property type="entry name" value="Ribonuclease"/>
    <property type="match status" value="1"/>
</dbReference>
<dbReference type="SUPFAM" id="SSF53933">
    <property type="entry name" value="Microbial ribonucleases"/>
    <property type="match status" value="1"/>
</dbReference>
<dbReference type="Gene3D" id="3.10.450.30">
    <property type="entry name" value="Microbial ribonucleases"/>
    <property type="match status" value="1"/>
</dbReference>
<evidence type="ECO:0000256" key="2">
    <source>
        <dbReference type="ARBA" id="ARBA00022801"/>
    </source>
</evidence>
<feature type="compositionally biased region" description="Polar residues" evidence="3">
    <location>
        <begin position="40"/>
        <end position="54"/>
    </location>
</feature>
<proteinExistence type="predicted"/>
<evidence type="ECO:0000313" key="5">
    <source>
        <dbReference type="EMBL" id="WYF44274.1"/>
    </source>
</evidence>
<feature type="chain" id="PRO_5043997259" evidence="4">
    <location>
        <begin position="23"/>
        <end position="154"/>
    </location>
</feature>
<dbReference type="GO" id="GO:0003723">
    <property type="term" value="F:RNA binding"/>
    <property type="evidence" value="ECO:0007669"/>
    <property type="project" value="InterPro"/>
</dbReference>
<sequence>MTALRVPALLLALLLPSCSAQMQSQQTQGQQTQGRTTPQSIPATPPSSKQTSRDPLSGLRYVNVSDLPREGQQMLTLIAKGGPFRYSKDGVTFGNREGILPQQARGYYREYTVKTPGESDRGARRIVCGGQPVTSTAECYYTADHYASFRRIRP</sequence>
<keyword evidence="4" id="KW-0732">Signal</keyword>